<sequence length="312" mass="35599">MNNIIRIKPIFKEKIWGGKTLKNIYGYDIPSDKTGECWAISAHKEGDCEIINDEFKGETLSSLYDKHRELFGNIKDKEFPLLAKILDAADNLSIQVHPDDKYANEVLNQEFGKTEAWYVLNCNDDTVLEIGHNAQTKQELSEMIHNGEWDKLLNYRPIKKGDFFFIKSGTVHAICSNTLIYEIQQSSDTTYRLYDYDRVDSKTGQKRELHIDRSIDVIEVPQKSEPVNPIVEKHEVYDKLIFTKSKYFSSYKYDIHGNCEISEEAPFVLCTVVNGEGTIGSETVKKGDNFIVPAGYGKMKFSGNLEILAATI</sequence>
<feature type="binding site" evidence="5">
    <location>
        <position position="172"/>
    </location>
    <ligand>
        <name>Zn(2+)</name>
        <dbReference type="ChEBI" id="CHEBI:29105"/>
    </ligand>
</feature>
<evidence type="ECO:0000259" key="8">
    <source>
        <dbReference type="Pfam" id="PF21621"/>
    </source>
</evidence>
<dbReference type="InterPro" id="IPR046457">
    <property type="entry name" value="PMI_typeI_cat"/>
</dbReference>
<dbReference type="GO" id="GO:0008270">
    <property type="term" value="F:zinc ion binding"/>
    <property type="evidence" value="ECO:0007669"/>
    <property type="project" value="InterPro"/>
</dbReference>
<dbReference type="Proteomes" id="UP000460287">
    <property type="component" value="Unassembled WGS sequence"/>
</dbReference>
<dbReference type="GO" id="GO:0005975">
    <property type="term" value="P:carbohydrate metabolic process"/>
    <property type="evidence" value="ECO:0007669"/>
    <property type="project" value="InterPro"/>
</dbReference>
<name>A0A7X2MWF8_9CLOT</name>
<feature type="binding site" evidence="5">
    <location>
        <position position="97"/>
    </location>
    <ligand>
        <name>Zn(2+)</name>
        <dbReference type="ChEBI" id="CHEBI:29105"/>
    </ligand>
</feature>
<feature type="active site" evidence="6">
    <location>
        <position position="192"/>
    </location>
</feature>
<evidence type="ECO:0000256" key="5">
    <source>
        <dbReference type="PIRSR" id="PIRSR036894-1"/>
    </source>
</evidence>
<keyword evidence="9" id="KW-0413">Isomerase</keyword>
<dbReference type="PIRSF" id="PIRSF036894">
    <property type="entry name" value="PMI_Firm_short"/>
    <property type="match status" value="1"/>
</dbReference>
<dbReference type="Pfam" id="PF21621">
    <property type="entry name" value="MPI_cupin_dom"/>
    <property type="match status" value="1"/>
</dbReference>
<evidence type="ECO:0000256" key="3">
    <source>
        <dbReference type="ARBA" id="ARBA00029741"/>
    </source>
</evidence>
<proteinExistence type="predicted"/>
<dbReference type="InterPro" id="IPR051804">
    <property type="entry name" value="Carb_Metab_Reg_Kinase/Isom"/>
</dbReference>
<gene>
    <name evidence="9" type="ORF">FYJ33_02510</name>
</gene>
<comment type="caution">
    <text evidence="9">The sequence shown here is derived from an EMBL/GenBank/DDBJ whole genome shotgun (WGS) entry which is preliminary data.</text>
</comment>
<evidence type="ECO:0000313" key="9">
    <source>
        <dbReference type="EMBL" id="MSR90319.1"/>
    </source>
</evidence>
<evidence type="ECO:0000313" key="10">
    <source>
        <dbReference type="Proteomes" id="UP000460287"/>
    </source>
</evidence>
<reference evidence="9 10" key="1">
    <citation type="submission" date="2019-08" db="EMBL/GenBank/DDBJ databases">
        <title>In-depth cultivation of the pig gut microbiome towards novel bacterial diversity and tailored functional studies.</title>
        <authorList>
            <person name="Wylensek D."/>
            <person name="Hitch T.C.A."/>
            <person name="Clavel T."/>
        </authorList>
    </citation>
    <scope>NUCLEOTIDE SEQUENCE [LARGE SCALE GENOMIC DNA]</scope>
    <source>
        <strain evidence="9 10">WCA-383-APC-5B</strain>
    </source>
</reference>
<dbReference type="Pfam" id="PF20511">
    <property type="entry name" value="PMI_typeI_cat"/>
    <property type="match status" value="1"/>
</dbReference>
<comment type="cofactor">
    <cofactor evidence="5">
        <name>Zn(2+)</name>
        <dbReference type="ChEBI" id="CHEBI:29105"/>
    </cofactor>
    <text evidence="5">Binds 1 zinc ion per subunit.</text>
</comment>
<keyword evidence="2 5" id="KW-0862">Zinc</keyword>
<evidence type="ECO:0000259" key="7">
    <source>
        <dbReference type="Pfam" id="PF20511"/>
    </source>
</evidence>
<evidence type="ECO:0000256" key="4">
    <source>
        <dbReference type="ARBA" id="ARBA00030762"/>
    </source>
</evidence>
<dbReference type="CDD" id="cd07010">
    <property type="entry name" value="cupin_PMI_type_I_N_bac"/>
    <property type="match status" value="1"/>
</dbReference>
<protein>
    <recommendedName>
        <fullName evidence="3">Phosphohexomutase</fullName>
    </recommendedName>
    <alternativeName>
        <fullName evidence="4">Phosphomannose isomerase</fullName>
    </alternativeName>
</protein>
<dbReference type="PANTHER" id="PTHR42742:SF3">
    <property type="entry name" value="FRUCTOKINASE"/>
    <property type="match status" value="1"/>
</dbReference>
<dbReference type="RefSeq" id="WP_154530206.1">
    <property type="nucleotide sequence ID" value="NZ_JAXFSD010000150.1"/>
</dbReference>
<feature type="domain" description="Mannose-6-phosphate isomerase cupin" evidence="8">
    <location>
        <begin position="240"/>
        <end position="309"/>
    </location>
</feature>
<keyword evidence="1 5" id="KW-0479">Metal-binding</keyword>
<dbReference type="GO" id="GO:0004476">
    <property type="term" value="F:mannose-6-phosphate isomerase activity"/>
    <property type="evidence" value="ECO:0007669"/>
    <property type="project" value="InterPro"/>
</dbReference>
<evidence type="ECO:0000256" key="2">
    <source>
        <dbReference type="ARBA" id="ARBA00022833"/>
    </source>
</evidence>
<dbReference type="AlphaFoldDB" id="A0A7X2MWF8"/>
<dbReference type="InterPro" id="IPR011051">
    <property type="entry name" value="RmlC_Cupin_sf"/>
</dbReference>
<dbReference type="InterPro" id="IPR014710">
    <property type="entry name" value="RmlC-like_jellyroll"/>
</dbReference>
<dbReference type="EMBL" id="VULX01000002">
    <property type="protein sequence ID" value="MSR90319.1"/>
    <property type="molecule type" value="Genomic_DNA"/>
</dbReference>
<feature type="binding site" evidence="5">
    <location>
        <position position="115"/>
    </location>
    <ligand>
        <name>Zn(2+)</name>
        <dbReference type="ChEBI" id="CHEBI:29105"/>
    </ligand>
</feature>
<accession>A0A7X2MWF8</accession>
<keyword evidence="10" id="KW-1185">Reference proteome</keyword>
<evidence type="ECO:0000256" key="6">
    <source>
        <dbReference type="PIRSR" id="PIRSR036894-2"/>
    </source>
</evidence>
<evidence type="ECO:0000256" key="1">
    <source>
        <dbReference type="ARBA" id="ARBA00022723"/>
    </source>
</evidence>
<dbReference type="InterPro" id="IPR014628">
    <property type="entry name" value="Man6P_isomerase_Firm_short"/>
</dbReference>
<feature type="domain" description="Phosphomannose isomerase type I catalytic" evidence="7">
    <location>
        <begin position="5"/>
        <end position="108"/>
    </location>
</feature>
<dbReference type="SUPFAM" id="SSF51182">
    <property type="entry name" value="RmlC-like cupins"/>
    <property type="match status" value="1"/>
</dbReference>
<dbReference type="InterPro" id="IPR049071">
    <property type="entry name" value="MPI_cupin_dom"/>
</dbReference>
<organism evidence="9 10">
    <name type="scientific">Inconstantimicrobium porci</name>
    <dbReference type="NCBI Taxonomy" id="2652291"/>
    <lineage>
        <taxon>Bacteria</taxon>
        <taxon>Bacillati</taxon>
        <taxon>Bacillota</taxon>
        <taxon>Clostridia</taxon>
        <taxon>Eubacteriales</taxon>
        <taxon>Clostridiaceae</taxon>
        <taxon>Inconstantimicrobium</taxon>
    </lineage>
</organism>
<dbReference type="PANTHER" id="PTHR42742">
    <property type="entry name" value="TRANSCRIPTIONAL REPRESSOR MPRA"/>
    <property type="match status" value="1"/>
</dbReference>
<dbReference type="Gene3D" id="2.60.120.10">
    <property type="entry name" value="Jelly Rolls"/>
    <property type="match status" value="2"/>
</dbReference>